<feature type="region of interest" description="Disordered" evidence="1">
    <location>
        <begin position="352"/>
        <end position="384"/>
    </location>
</feature>
<dbReference type="Proteomes" id="UP001385389">
    <property type="component" value="Chromosome"/>
</dbReference>
<feature type="compositionally biased region" description="Low complexity" evidence="1">
    <location>
        <begin position="659"/>
        <end position="676"/>
    </location>
</feature>
<dbReference type="InterPro" id="IPR007844">
    <property type="entry name" value="AsmA"/>
</dbReference>
<gene>
    <name evidence="4" type="ORF">V8V93_05235</name>
</gene>
<feature type="region of interest" description="Disordered" evidence="1">
    <location>
        <begin position="136"/>
        <end position="160"/>
    </location>
</feature>
<feature type="compositionally biased region" description="Low complexity" evidence="1">
    <location>
        <begin position="363"/>
        <end position="382"/>
    </location>
</feature>
<dbReference type="PANTHER" id="PTHR30441">
    <property type="entry name" value="DUF748 DOMAIN-CONTAINING PROTEIN"/>
    <property type="match status" value="1"/>
</dbReference>
<reference evidence="4 5" key="1">
    <citation type="submission" date="2024-03" db="EMBL/GenBank/DDBJ databases">
        <title>Phenotype and Genome Characterization of a Sulfate-Reducing Bacterium Pseudodesulfovibrio sp. strain 5S69, isolated from Petroleum Reservoir in Tatarstan (Russia).</title>
        <authorList>
            <person name="Bidzhieva S.K."/>
            <person name="Kadnikov V."/>
            <person name="Tourova T.P."/>
            <person name="Samigullina S.R."/>
            <person name="Sokolova D.S."/>
            <person name="Poltaraus A.B."/>
            <person name="Avtukh A.N."/>
            <person name="Tereshina V.M."/>
            <person name="Mardanov A.V."/>
            <person name="Nazina T.N."/>
        </authorList>
    </citation>
    <scope>NUCLEOTIDE SEQUENCE [LARGE SCALE GENOMIC DNA]</scope>
    <source>
        <strain evidence="4 5">5S69</strain>
    </source>
</reference>
<evidence type="ECO:0000313" key="5">
    <source>
        <dbReference type="Proteomes" id="UP001385389"/>
    </source>
</evidence>
<evidence type="ECO:0000256" key="1">
    <source>
        <dbReference type="SAM" id="MobiDB-lite"/>
    </source>
</evidence>
<name>A0ABZ2IY35_9BACT</name>
<keyword evidence="2" id="KW-0472">Membrane</keyword>
<feature type="compositionally biased region" description="Basic and acidic residues" evidence="1">
    <location>
        <begin position="352"/>
        <end position="362"/>
    </location>
</feature>
<evidence type="ECO:0000259" key="3">
    <source>
        <dbReference type="Pfam" id="PF05170"/>
    </source>
</evidence>
<sequence>MNKTLKIGLIIIGALAALFIAACIVLVLVVNPNDYKAQISKAVQEQTGRELKFEGDISFNFFPWLGLKVGPMALGNAQGFAPAEMVRIRRAEASIRLLPLLSGDVAVGTVVLDGLTLNLAKNKQGVTNWDDLAKGGDSGSAAAETATGSEAPAAKSGQPKSLSVQGVEISNANIVYDDMQAGTKTSVNDLSLVIGEVGDKVRFPFELKFHLKLDKPEVDTRPVLTGFARFDQEAGSIEVDDMKLSVLNLEFSGLLFAKSKNDDTSFSAEIKLAQASVRELMKQLGMTPPETSDPKVLENLTADLKVNGSDTEATLESLNLKLDQTLITAEGAVKNFKKPAVTVNVNVDDIDADRYLPPKSESKAAPARPAASSPQAAPAQEPDLSALRPLDLKARLTVGKLKLMNLTITDILADVTAKNGLVTADPVSLNLYGGAYTARGTLDANKAVAAWTEKGRLKNVQAGPLLKDLTGKEHLTGTANAQYDLNGAGLTPDNIKKSVSGTASFAFTNGAVNGVNVAKMLRDGWSRLKGQPVSGDEPAKTDFAELLGSATLTNGHIVNKDLLMKSPLLRVNGQGWADLPKNTTDYTATVTVVGTLEGQDGKSIQDLKGLPLPVNVKGSLDDPSISLDLKAMGEALFKGTFKQGAKGLEETLKKGLLGGSKPSDSTGTGGDSKSTDNPLSPLRKLFQ</sequence>
<dbReference type="EMBL" id="CP146609">
    <property type="protein sequence ID" value="WWX23607.1"/>
    <property type="molecule type" value="Genomic_DNA"/>
</dbReference>
<feature type="compositionally biased region" description="Low complexity" evidence="1">
    <location>
        <begin position="139"/>
        <end position="154"/>
    </location>
</feature>
<dbReference type="PROSITE" id="PS51257">
    <property type="entry name" value="PROKAR_LIPOPROTEIN"/>
    <property type="match status" value="1"/>
</dbReference>
<dbReference type="Pfam" id="PF05170">
    <property type="entry name" value="AsmA"/>
    <property type="match status" value="2"/>
</dbReference>
<feature type="domain" description="AsmA" evidence="3">
    <location>
        <begin position="248"/>
        <end position="561"/>
    </location>
</feature>
<proteinExistence type="predicted"/>
<keyword evidence="2" id="KW-0812">Transmembrane</keyword>
<organism evidence="4 5">
    <name type="scientific">Pseudodesulfovibrio methanolicus</name>
    <dbReference type="NCBI Taxonomy" id="3126690"/>
    <lineage>
        <taxon>Bacteria</taxon>
        <taxon>Pseudomonadati</taxon>
        <taxon>Thermodesulfobacteriota</taxon>
        <taxon>Desulfovibrionia</taxon>
        <taxon>Desulfovibrionales</taxon>
        <taxon>Desulfovibrionaceae</taxon>
    </lineage>
</organism>
<dbReference type="RefSeq" id="WP_338669304.1">
    <property type="nucleotide sequence ID" value="NZ_CP146609.1"/>
</dbReference>
<protein>
    <submittedName>
        <fullName evidence="4">AsmA family protein</fullName>
    </submittedName>
</protein>
<keyword evidence="5" id="KW-1185">Reference proteome</keyword>
<feature type="transmembrane region" description="Helical" evidence="2">
    <location>
        <begin position="7"/>
        <end position="30"/>
    </location>
</feature>
<dbReference type="InterPro" id="IPR052894">
    <property type="entry name" value="AsmA-related"/>
</dbReference>
<evidence type="ECO:0000256" key="2">
    <source>
        <dbReference type="SAM" id="Phobius"/>
    </source>
</evidence>
<keyword evidence="2" id="KW-1133">Transmembrane helix</keyword>
<feature type="region of interest" description="Disordered" evidence="1">
    <location>
        <begin position="653"/>
        <end position="687"/>
    </location>
</feature>
<dbReference type="PANTHER" id="PTHR30441:SF4">
    <property type="entry name" value="PROTEIN ASMA"/>
    <property type="match status" value="1"/>
</dbReference>
<feature type="domain" description="AsmA" evidence="3">
    <location>
        <begin position="1"/>
        <end position="235"/>
    </location>
</feature>
<accession>A0ABZ2IY35</accession>
<evidence type="ECO:0000313" key="4">
    <source>
        <dbReference type="EMBL" id="WWX23607.1"/>
    </source>
</evidence>